<dbReference type="GO" id="GO:0005886">
    <property type="term" value="C:plasma membrane"/>
    <property type="evidence" value="ECO:0007669"/>
    <property type="project" value="UniProtKB-SubCell"/>
</dbReference>
<dbReference type="EC" id="3.1.3.27" evidence="1"/>
<evidence type="ECO:0000259" key="3">
    <source>
        <dbReference type="Pfam" id="PF04608"/>
    </source>
</evidence>
<reference evidence="4" key="2">
    <citation type="submission" date="2021-04" db="EMBL/GenBank/DDBJ databases">
        <authorList>
            <person name="Gilroy R."/>
        </authorList>
    </citation>
    <scope>NUCLEOTIDE SEQUENCE</scope>
    <source>
        <strain evidence="4">9264</strain>
    </source>
</reference>
<comment type="cofactor">
    <cofactor evidence="1">
        <name>Mg(2+)</name>
        <dbReference type="ChEBI" id="CHEBI:18420"/>
    </cofactor>
</comment>
<protein>
    <recommendedName>
        <fullName evidence="1">Phosphatidylglycerophosphatase A</fullName>
        <ecNumber evidence="1">3.1.3.27</ecNumber>
    </recommendedName>
    <alternativeName>
        <fullName evidence="1">Phosphatidylglycerolphosphate phosphatase A</fullName>
    </alternativeName>
</protein>
<keyword evidence="1" id="KW-0460">Magnesium</keyword>
<evidence type="ECO:0000256" key="2">
    <source>
        <dbReference type="SAM" id="Phobius"/>
    </source>
</evidence>
<keyword evidence="2" id="KW-1133">Transmembrane helix</keyword>
<feature type="transmembrane region" description="Helical" evidence="2">
    <location>
        <begin position="141"/>
        <end position="164"/>
    </location>
</feature>
<keyword evidence="1" id="KW-0443">Lipid metabolism</keyword>
<dbReference type="InterPro" id="IPR026037">
    <property type="entry name" value="PgpA"/>
</dbReference>
<dbReference type="PANTHER" id="PTHR36305:SF1">
    <property type="entry name" value="PHOSPHATIDYLGLYCEROPHOSPHATASE A"/>
    <property type="match status" value="1"/>
</dbReference>
<feature type="transmembrane region" description="Helical" evidence="2">
    <location>
        <begin position="21"/>
        <end position="48"/>
    </location>
</feature>
<keyword evidence="1" id="KW-0595">Phospholipid degradation</keyword>
<keyword evidence="1 2" id="KW-0472">Membrane</keyword>
<keyword evidence="1" id="KW-0442">Lipid degradation</keyword>
<feature type="domain" description="YutG/PgpA" evidence="3">
    <location>
        <begin position="25"/>
        <end position="163"/>
    </location>
</feature>
<dbReference type="InterPro" id="IPR007686">
    <property type="entry name" value="YutG/PgpA"/>
</dbReference>
<feature type="transmembrane region" description="Helical" evidence="2">
    <location>
        <begin position="98"/>
        <end position="121"/>
    </location>
</feature>
<dbReference type="PANTHER" id="PTHR36305">
    <property type="entry name" value="PHOSPHATIDYLGLYCEROPHOSPHATASE A"/>
    <property type="match status" value="1"/>
</dbReference>
<comment type="catalytic activity">
    <reaction evidence="1">
        <text>a 1,2-diacyl-sn-glycero-3-phospho-(1'-sn-glycero-3'-phosphate) + H2O = a 1,2-diacyl-sn-glycero-3-phospho-(1'-sn-glycerol) + phosphate</text>
        <dbReference type="Rhea" id="RHEA:33751"/>
        <dbReference type="ChEBI" id="CHEBI:15377"/>
        <dbReference type="ChEBI" id="CHEBI:43474"/>
        <dbReference type="ChEBI" id="CHEBI:60110"/>
        <dbReference type="ChEBI" id="CHEBI:64716"/>
        <dbReference type="EC" id="3.1.3.27"/>
    </reaction>
</comment>
<reference evidence="4" key="1">
    <citation type="journal article" date="2021" name="PeerJ">
        <title>Extensive microbial diversity within the chicken gut microbiome revealed by metagenomics and culture.</title>
        <authorList>
            <person name="Gilroy R."/>
            <person name="Ravi A."/>
            <person name="Getino M."/>
            <person name="Pursley I."/>
            <person name="Horton D.L."/>
            <person name="Alikhan N.F."/>
            <person name="Baker D."/>
            <person name="Gharbi K."/>
            <person name="Hall N."/>
            <person name="Watson M."/>
            <person name="Adriaenssens E.M."/>
            <person name="Foster-Nyarko E."/>
            <person name="Jarju S."/>
            <person name="Secka A."/>
            <person name="Antonio M."/>
            <person name="Oren A."/>
            <person name="Chaudhuri R.R."/>
            <person name="La Ragione R."/>
            <person name="Hildebrand F."/>
            <person name="Pallen M.J."/>
        </authorList>
    </citation>
    <scope>NUCLEOTIDE SEQUENCE</scope>
    <source>
        <strain evidence="4">9264</strain>
    </source>
</reference>
<evidence type="ECO:0000313" key="5">
    <source>
        <dbReference type="Proteomes" id="UP000823889"/>
    </source>
</evidence>
<dbReference type="GO" id="GO:0046872">
    <property type="term" value="F:metal ion binding"/>
    <property type="evidence" value="ECO:0007669"/>
    <property type="project" value="UniProtKB-KW"/>
</dbReference>
<keyword evidence="1 2" id="KW-0812">Transmembrane</keyword>
<comment type="pathway">
    <text evidence="1">Phospholipid metabolism; phosphatidylglycerol biosynthesis; phosphatidylglycerol from CDP-diacylglycerol: step 2/2.</text>
</comment>
<keyword evidence="1" id="KW-1003">Cell membrane</keyword>
<dbReference type="Proteomes" id="UP000823889">
    <property type="component" value="Unassembled WGS sequence"/>
</dbReference>
<dbReference type="GO" id="GO:0009395">
    <property type="term" value="P:phospholipid catabolic process"/>
    <property type="evidence" value="ECO:0007669"/>
    <property type="project" value="UniProtKB-KW"/>
</dbReference>
<keyword evidence="1" id="KW-0479">Metal-binding</keyword>
<comment type="function">
    <text evidence="1">Lipid phosphatase which dephosphorylates phosphatidylglycerophosphate (PGP) to phosphatidylglycerol (PG).</text>
</comment>
<comment type="caution">
    <text evidence="4">The sequence shown here is derived from an EMBL/GenBank/DDBJ whole genome shotgun (WGS) entry which is preliminary data.</text>
</comment>
<name>A0A9D2RJR2_9BURK</name>
<keyword evidence="1" id="KW-1208">Phospholipid metabolism</keyword>
<dbReference type="InterPro" id="IPR036681">
    <property type="entry name" value="PgpA-like_sf"/>
</dbReference>
<comment type="subcellular location">
    <subcellularLocation>
        <location evidence="1">Cell inner membrane</location>
        <topology evidence="1">Multi-pass membrane protein</topology>
    </subcellularLocation>
</comment>
<evidence type="ECO:0000256" key="1">
    <source>
        <dbReference type="PIRNR" id="PIRNR006162"/>
    </source>
</evidence>
<organism evidence="4 5">
    <name type="scientific">Candidatus Paenalcaligenes intestinipullorum</name>
    <dbReference type="NCBI Taxonomy" id="2838718"/>
    <lineage>
        <taxon>Bacteria</taxon>
        <taxon>Pseudomonadati</taxon>
        <taxon>Pseudomonadota</taxon>
        <taxon>Betaproteobacteria</taxon>
        <taxon>Burkholderiales</taxon>
        <taxon>Alcaligenaceae</taxon>
        <taxon>Paenalcaligenes</taxon>
    </lineage>
</organism>
<feature type="transmembrane region" description="Helical" evidence="2">
    <location>
        <begin position="60"/>
        <end position="77"/>
    </location>
</feature>
<sequence>MTQKDRGTTNRPSFAWIRATPARFIAFGFGSGALYPGPGTWGTLLAWLIWWPIGPHLNDWFVAIFLLLAFIAGCWVCQRAGQELGVPDHSGMNWDEAVAFWLVLWLIPDSLVSQFLGFAFFRFFDIVKPAPVSYFDQRFQGGFGVMLDDIIAALYTLLVMAVLVRLEIL</sequence>
<gene>
    <name evidence="4" type="ORF">H9906_04725</name>
</gene>
<dbReference type="SUPFAM" id="SSF101307">
    <property type="entry name" value="YutG-like"/>
    <property type="match status" value="1"/>
</dbReference>
<keyword evidence="1" id="KW-0378">Hydrolase</keyword>
<dbReference type="Pfam" id="PF04608">
    <property type="entry name" value="PgpA"/>
    <property type="match status" value="1"/>
</dbReference>
<keyword evidence="1" id="KW-0997">Cell inner membrane</keyword>
<evidence type="ECO:0000313" key="4">
    <source>
        <dbReference type="EMBL" id="HJD44318.1"/>
    </source>
</evidence>
<dbReference type="CDD" id="cd06971">
    <property type="entry name" value="PgpA"/>
    <property type="match status" value="1"/>
</dbReference>
<proteinExistence type="predicted"/>
<dbReference type="PIRSF" id="PIRSF006162">
    <property type="entry name" value="PgpA"/>
    <property type="match status" value="1"/>
</dbReference>
<accession>A0A9D2RJR2</accession>
<dbReference type="EMBL" id="DWUQ01000096">
    <property type="protein sequence ID" value="HJD44318.1"/>
    <property type="molecule type" value="Genomic_DNA"/>
</dbReference>
<dbReference type="AlphaFoldDB" id="A0A9D2RJR2"/>
<dbReference type="GO" id="GO:0008962">
    <property type="term" value="F:phosphatidylglycerophosphatase activity"/>
    <property type="evidence" value="ECO:0007669"/>
    <property type="project" value="UniProtKB-EC"/>
</dbReference>